<keyword evidence="9" id="KW-1185">Reference proteome</keyword>
<sequence length="937" mass="105317">MFQKVLSFLLLLVSAYTYGQNGTISGIVTDATTGETVIGANVVIQGTTVGASTDVEGKFSIPNVKPGTYNLQVTFVTYKAHLIPNVLVESGKITNIQVQMQEDVSELEEVVVTGTREINNDFALLKAIKESKLVVSGISAEQISRSQDRDAAQVVRRVPGITLQDNRFVVVRGLSSRYSNVMLNGVLAPSTEADSRAFSFDIVPSGLLDRMLIYKSGAAELPGDFAGSVIQVNTKSAVDHNFFNVALGTGYRVNTTLTSRSTQQRSSTEWLGFDNGMRDMPDGAPADYRKLGFNVSKIEAESRKFKNTWGLEELNVKPDVRFNIDLGRAFKIGRVSVNSINSLNYSNTNQYNTIEFNRYQNYTENGSGDYTSADMFRYNDEQFINNVRVGLLSNWTFRYSDKSSIEFKNLYNRLGTTQTTIREGDNFFRSQHYRNYSLRYIERSIYSGQLEGNHELVTDKSKITWLLGYTSAKRNEPDWKRLVTARPLGSSDEVAYSVAVPTSTSPSNAARFYQNLNEFNATNRLDFEYSFNEREGKDPFELKTGYWLEYKERNFDARQIGHVARDGFNPEIASLPYNQIFSTNNVSYNGGHFISENTNVTDSYEASNVLTAGYASLNMPLTSKIRVIPGIRVEHNIQKLETAEGVGSAKVNNPVTSILPFLNISYNLNTTSLLRLAYSKTVNRPEFRELAPFTFYDFDNQSDVLGNPKLKIANIHNVDLRYEYYPTPNEFISAGLFYKYFKNPIETNIDNGTDNPVFLFNNADNAQNYGVEVEIRKSLAYTSSSHLLNHTSVVFNASYIFSTINLLNDGQLMEKDSRPMQGQSPYIINAGLFYNDEDNGLQANIQYNIFGKRIAFVGLLGQPTWWEMPRNVIDITISKTISKRTDLRLGISDLLNSKSYIREDANLDNDVSNSNTNKIVRSTRSGQYITLGVAVKL</sequence>
<dbReference type="Proteomes" id="UP000772618">
    <property type="component" value="Unassembled WGS sequence"/>
</dbReference>
<organism evidence="8 9">
    <name type="scientific">Chryseosolibacter indicus</name>
    <dbReference type="NCBI Taxonomy" id="2782351"/>
    <lineage>
        <taxon>Bacteria</taxon>
        <taxon>Pseudomonadati</taxon>
        <taxon>Bacteroidota</taxon>
        <taxon>Cytophagia</taxon>
        <taxon>Cytophagales</taxon>
        <taxon>Chryseotaleaceae</taxon>
        <taxon>Chryseosolibacter</taxon>
    </lineage>
</organism>
<dbReference type="RefSeq" id="WP_254154328.1">
    <property type="nucleotide sequence ID" value="NZ_JAHESD010000030.1"/>
</dbReference>
<dbReference type="InterPro" id="IPR037066">
    <property type="entry name" value="Plug_dom_sf"/>
</dbReference>
<evidence type="ECO:0000259" key="6">
    <source>
        <dbReference type="Pfam" id="PF00593"/>
    </source>
</evidence>
<dbReference type="PANTHER" id="PTHR40980:SF5">
    <property type="entry name" value="TONB-DEPENDENT RECEPTOR"/>
    <property type="match status" value="1"/>
</dbReference>
<dbReference type="EMBL" id="JAHESD010000030">
    <property type="protein sequence ID" value="MBT1704372.1"/>
    <property type="molecule type" value="Genomic_DNA"/>
</dbReference>
<keyword evidence="2 4" id="KW-0472">Membrane</keyword>
<keyword evidence="5" id="KW-0732">Signal</keyword>
<dbReference type="Gene3D" id="2.170.130.10">
    <property type="entry name" value="TonB-dependent receptor, plug domain"/>
    <property type="match status" value="1"/>
</dbReference>
<evidence type="ECO:0000313" key="9">
    <source>
        <dbReference type="Proteomes" id="UP000772618"/>
    </source>
</evidence>
<gene>
    <name evidence="8" type="ORF">KK060_13840</name>
</gene>
<proteinExistence type="inferred from homology"/>
<evidence type="ECO:0000313" key="8">
    <source>
        <dbReference type="EMBL" id="MBT1704372.1"/>
    </source>
</evidence>
<evidence type="ECO:0000256" key="1">
    <source>
        <dbReference type="ARBA" id="ARBA00004442"/>
    </source>
</evidence>
<evidence type="ECO:0000256" key="4">
    <source>
        <dbReference type="RuleBase" id="RU003357"/>
    </source>
</evidence>
<evidence type="ECO:0000259" key="7">
    <source>
        <dbReference type="Pfam" id="PF07715"/>
    </source>
</evidence>
<dbReference type="InterPro" id="IPR008969">
    <property type="entry name" value="CarboxyPept-like_regulatory"/>
</dbReference>
<accession>A0ABS5VSI4</accession>
<evidence type="ECO:0000256" key="2">
    <source>
        <dbReference type="ARBA" id="ARBA00023136"/>
    </source>
</evidence>
<reference evidence="8 9" key="1">
    <citation type="submission" date="2021-05" db="EMBL/GenBank/DDBJ databases">
        <title>A Polyphasic approach of four new species of the genus Ohtaekwangia: Ohtaekwangia histidinii sp. nov., Ohtaekwangia cretensis sp. nov., Ohtaekwangia indiensis sp. nov., Ohtaekwangia reichenbachii sp. nov. from diverse environment.</title>
        <authorList>
            <person name="Octaviana S."/>
        </authorList>
    </citation>
    <scope>NUCLEOTIDE SEQUENCE [LARGE SCALE GENOMIC DNA]</scope>
    <source>
        <strain evidence="8 9">PWU20</strain>
    </source>
</reference>
<dbReference type="SUPFAM" id="SSF49464">
    <property type="entry name" value="Carboxypeptidase regulatory domain-like"/>
    <property type="match status" value="1"/>
</dbReference>
<dbReference type="Gene3D" id="2.60.40.1120">
    <property type="entry name" value="Carboxypeptidase-like, regulatory domain"/>
    <property type="match status" value="1"/>
</dbReference>
<dbReference type="InterPro" id="IPR012910">
    <property type="entry name" value="Plug_dom"/>
</dbReference>
<feature type="domain" description="TonB-dependent receptor plug" evidence="7">
    <location>
        <begin position="130"/>
        <end position="223"/>
    </location>
</feature>
<dbReference type="InterPro" id="IPR036942">
    <property type="entry name" value="Beta-barrel_TonB_sf"/>
</dbReference>
<dbReference type="Pfam" id="PF13715">
    <property type="entry name" value="CarbopepD_reg_2"/>
    <property type="match status" value="1"/>
</dbReference>
<keyword evidence="3" id="KW-0998">Cell outer membrane</keyword>
<dbReference type="Gene3D" id="2.40.170.20">
    <property type="entry name" value="TonB-dependent receptor, beta-barrel domain"/>
    <property type="match status" value="1"/>
</dbReference>
<comment type="subcellular location">
    <subcellularLocation>
        <location evidence="1 4">Cell outer membrane</location>
    </subcellularLocation>
</comment>
<dbReference type="PANTHER" id="PTHR40980">
    <property type="entry name" value="PLUG DOMAIN-CONTAINING PROTEIN"/>
    <property type="match status" value="1"/>
</dbReference>
<feature type="domain" description="TonB-dependent receptor-like beta-barrel" evidence="6">
    <location>
        <begin position="466"/>
        <end position="891"/>
    </location>
</feature>
<name>A0ABS5VSI4_9BACT</name>
<evidence type="ECO:0000256" key="3">
    <source>
        <dbReference type="ARBA" id="ARBA00023237"/>
    </source>
</evidence>
<protein>
    <submittedName>
        <fullName evidence="8">Carboxypeptidase-like regulatory domain-containing protein</fullName>
    </submittedName>
</protein>
<dbReference type="SUPFAM" id="SSF56935">
    <property type="entry name" value="Porins"/>
    <property type="match status" value="1"/>
</dbReference>
<feature type="chain" id="PRO_5045049657" evidence="5">
    <location>
        <begin position="20"/>
        <end position="937"/>
    </location>
</feature>
<evidence type="ECO:0000256" key="5">
    <source>
        <dbReference type="SAM" id="SignalP"/>
    </source>
</evidence>
<dbReference type="Pfam" id="PF00593">
    <property type="entry name" value="TonB_dep_Rec_b-barrel"/>
    <property type="match status" value="1"/>
</dbReference>
<feature type="signal peptide" evidence="5">
    <location>
        <begin position="1"/>
        <end position="19"/>
    </location>
</feature>
<dbReference type="Pfam" id="PF07715">
    <property type="entry name" value="Plug"/>
    <property type="match status" value="1"/>
</dbReference>
<comment type="caution">
    <text evidence="8">The sequence shown here is derived from an EMBL/GenBank/DDBJ whole genome shotgun (WGS) entry which is preliminary data.</text>
</comment>
<comment type="similarity">
    <text evidence="4">Belongs to the TonB-dependent receptor family.</text>
</comment>
<dbReference type="InterPro" id="IPR000531">
    <property type="entry name" value="Beta-barrel_TonB"/>
</dbReference>
<keyword evidence="4" id="KW-0798">TonB box</keyword>